<dbReference type="Pfam" id="PF07690">
    <property type="entry name" value="MFS_1"/>
    <property type="match status" value="1"/>
</dbReference>
<dbReference type="PROSITE" id="PS50850">
    <property type="entry name" value="MFS"/>
    <property type="match status" value="1"/>
</dbReference>
<dbReference type="SUPFAM" id="SSF57667">
    <property type="entry name" value="beta-beta-alpha zinc fingers"/>
    <property type="match status" value="1"/>
</dbReference>
<dbReference type="STRING" id="602072.A0A1R3RHK2"/>
<evidence type="ECO:0000256" key="3">
    <source>
        <dbReference type="ARBA" id="ARBA00022448"/>
    </source>
</evidence>
<evidence type="ECO:0000256" key="4">
    <source>
        <dbReference type="ARBA" id="ARBA00022692"/>
    </source>
</evidence>
<dbReference type="GO" id="GO:0016020">
    <property type="term" value="C:membrane"/>
    <property type="evidence" value="ECO:0007669"/>
    <property type="project" value="UniProtKB-SubCell"/>
</dbReference>
<dbReference type="GO" id="GO:0022857">
    <property type="term" value="F:transmembrane transporter activity"/>
    <property type="evidence" value="ECO:0007669"/>
    <property type="project" value="InterPro"/>
</dbReference>
<reference evidence="16" key="1">
    <citation type="journal article" date="2017" name="Genome Biol.">
        <title>Comparative genomics reveals high biological diversity and specific adaptations in the industrially and medically important fungal genus Aspergillus.</title>
        <authorList>
            <person name="de Vries R.P."/>
            <person name="Riley R."/>
            <person name="Wiebenga A."/>
            <person name="Aguilar-Osorio G."/>
            <person name="Amillis S."/>
            <person name="Uchima C.A."/>
            <person name="Anderluh G."/>
            <person name="Asadollahi M."/>
            <person name="Askin M."/>
            <person name="Barry K."/>
            <person name="Battaglia E."/>
            <person name="Bayram O."/>
            <person name="Benocci T."/>
            <person name="Braus-Stromeyer S.A."/>
            <person name="Caldana C."/>
            <person name="Canovas D."/>
            <person name="Cerqueira G.C."/>
            <person name="Chen F."/>
            <person name="Chen W."/>
            <person name="Choi C."/>
            <person name="Clum A."/>
            <person name="Dos Santos R.A."/>
            <person name="Damasio A.R."/>
            <person name="Diallinas G."/>
            <person name="Emri T."/>
            <person name="Fekete E."/>
            <person name="Flipphi M."/>
            <person name="Freyberg S."/>
            <person name="Gallo A."/>
            <person name="Gournas C."/>
            <person name="Habgood R."/>
            <person name="Hainaut M."/>
            <person name="Harispe M.L."/>
            <person name="Henrissat B."/>
            <person name="Hilden K.S."/>
            <person name="Hope R."/>
            <person name="Hossain A."/>
            <person name="Karabika E."/>
            <person name="Karaffa L."/>
            <person name="Karanyi Z."/>
            <person name="Krasevec N."/>
            <person name="Kuo A."/>
            <person name="Kusch H."/>
            <person name="LaButti K."/>
            <person name="Lagendijk E.L."/>
            <person name="Lapidus A."/>
            <person name="Levasseur A."/>
            <person name="Lindquist E."/>
            <person name="Lipzen A."/>
            <person name="Logrieco A.F."/>
            <person name="MacCabe A."/>
            <person name="Maekelae M.R."/>
            <person name="Malavazi I."/>
            <person name="Melin P."/>
            <person name="Meyer V."/>
            <person name="Mielnichuk N."/>
            <person name="Miskei M."/>
            <person name="Molnar A.P."/>
            <person name="Mule G."/>
            <person name="Ngan C.Y."/>
            <person name="Orejas M."/>
            <person name="Orosz E."/>
            <person name="Ouedraogo J.P."/>
            <person name="Overkamp K.M."/>
            <person name="Park H.-S."/>
            <person name="Perrone G."/>
            <person name="Piumi F."/>
            <person name="Punt P.J."/>
            <person name="Ram A.F."/>
            <person name="Ramon A."/>
            <person name="Rauscher S."/>
            <person name="Record E."/>
            <person name="Riano-Pachon D.M."/>
            <person name="Robert V."/>
            <person name="Roehrig J."/>
            <person name="Ruller R."/>
            <person name="Salamov A."/>
            <person name="Salih N.S."/>
            <person name="Samson R.A."/>
            <person name="Sandor E."/>
            <person name="Sanguinetti M."/>
            <person name="Schuetze T."/>
            <person name="Sepcic K."/>
            <person name="Shelest E."/>
            <person name="Sherlock G."/>
            <person name="Sophianopoulou V."/>
            <person name="Squina F.M."/>
            <person name="Sun H."/>
            <person name="Susca A."/>
            <person name="Todd R.B."/>
            <person name="Tsang A."/>
            <person name="Unkles S.E."/>
            <person name="van de Wiele N."/>
            <person name="van Rossen-Uffink D."/>
            <person name="Oliveira J.V."/>
            <person name="Vesth T.C."/>
            <person name="Visser J."/>
            <person name="Yu J.-H."/>
            <person name="Zhou M."/>
            <person name="Andersen M.R."/>
            <person name="Archer D.B."/>
            <person name="Baker S.E."/>
            <person name="Benoit I."/>
            <person name="Brakhage A.A."/>
            <person name="Braus G.H."/>
            <person name="Fischer R."/>
            <person name="Frisvad J.C."/>
            <person name="Goldman G.H."/>
            <person name="Houbraken J."/>
            <person name="Oakley B."/>
            <person name="Pocsi I."/>
            <person name="Scazzocchio C."/>
            <person name="Seiboth B."/>
            <person name="vanKuyk P.A."/>
            <person name="Wortman J."/>
            <person name="Dyer P.S."/>
            <person name="Grigoriev I.V."/>
        </authorList>
    </citation>
    <scope>NUCLEOTIDE SEQUENCE [LARGE SCALE GENOMIC DNA]</scope>
    <source>
        <strain evidence="16">ITEM 5010</strain>
    </source>
</reference>
<dbReference type="InterPro" id="IPR013087">
    <property type="entry name" value="Znf_C2H2_type"/>
</dbReference>
<dbReference type="OrthoDB" id="1405595at2759"/>
<sequence length="1277" mass="140614">MSIDPVEKGVAVEPEPATAMKPGESSIYIDRDAERSYVRKVDCCVLPLLCLMYFFDCMDRSNLANAKTDGLDQYIHLKGNDYSLMVLLFYIPFGLCDLPWNLLLKRYGGRLTLSFMTVVWGILALCQCAVKDFGGMIAVRLILGVFEAGFFAGATFYLTLFYTRGEMGFRLAIMQSFAVLASAFSGLISFGVFQIHDPAVQGWQWLFIIEGSMTFLMGIVSFFWLPGHPRTAWFLNERERAAATARQLRDTSSEVDTGLDLKAAFETWKDWKFPVWCIITFTYPVAYATAMNFFPLIVERLGYSTVKTNLWTVAPNLVGAVVLLCVAKSSDYFRERTFHIVFSLVVSLMGMLILATIDVLGHKGVAYFACFLMAAGSYIPSCLVHAWHNNNNMHENSRAANTGFFVGLGNLAGILSAATFRTEYIPTLVATCCCNGVCIVVVTSLGWWMRRENGRRDRIQGRQLRPHESHVCHWPTCGKTFTRAEHLRRHALNHESARDGYTCRHLLRHAKRDEEAGGPGLGVLETRKRTRRAGDGSIITRPPKRQSRASAGPSLPSSSGASSASISVTSAQDYAPVSPPTSASDPSCLSLDEPDPLLAPMMPSGPFEPYVEPIPGQFDAADGSWGLGLDGMGDFFSLDTATDFNMPFAATHNYNWLFDVTSLDDAFQPFDLPLGPDMVTFADAVPVDDPKPVFDRDGSSVLLEAASFVERGDFAPLLSGPLPDPPDNINLDWMDGPSLLPANPQADLPLLTDDSRRGILTLVAQAPPLGIDGQPTPLDSPLLSLSSLQSYSDLFFTRFNTTYPLIHQPTFDPSTATPVLLAAILSMGATYSSREAHQLAVGIHDSLRNQLFLHPDFSPQPDLWVLQAMLLIDCFGKMRAGPKQRERAQLFHCVLIKLIRRSDCCAIRTTPSPPSHNTASLTETWHAAMQAEQKKRLALHCFMWDTQHAVLFSQSLCMSAFEIRSSLPCSPSAWEASTAEEWARHTTTTTTTTTTNNNHLFLAVLKGYITPTTTPRPRDLNVLARSVILHGLMSVSADLKRRDQTTLRSHPEKAGAWTHRMARSYDLWKVDFDADCLAMKLGPTAESTRRRFTGLKIAAGTLYRAAHIALRVEILDLQIAAGAGRILGRVVTGEDRERSARALRRWTRGGGGGGEGALVATRHAAVLLQDAVLSLHEWEQTDAFHFPWCLYLGTLMCWAFHGGGGEGGVGRNGRVTTDLASLIVAMTTCGSVDELAAIEGKYDTRGLARTMAQQLATVRWAVVHDAMKVLVQLADDA</sequence>
<feature type="transmembrane region" description="Helical" evidence="12">
    <location>
        <begin position="424"/>
        <end position="448"/>
    </location>
</feature>
<dbReference type="VEuPathDB" id="FungiDB:ASPCADRAFT_516917"/>
<dbReference type="OMA" id="IRRSNCC"/>
<keyword evidence="10" id="KW-0862">Zinc</keyword>
<dbReference type="CDD" id="cd12148">
    <property type="entry name" value="fungal_TF_MHR"/>
    <property type="match status" value="1"/>
</dbReference>
<evidence type="ECO:0000313" key="15">
    <source>
        <dbReference type="EMBL" id="OOF93957.1"/>
    </source>
</evidence>
<dbReference type="InterPro" id="IPR007219">
    <property type="entry name" value="XnlR_reg_dom"/>
</dbReference>
<dbReference type="InterPro" id="IPR011701">
    <property type="entry name" value="MFS"/>
</dbReference>
<evidence type="ECO:0000256" key="6">
    <source>
        <dbReference type="ARBA" id="ARBA00023015"/>
    </source>
</evidence>
<evidence type="ECO:0000259" key="13">
    <source>
        <dbReference type="PROSITE" id="PS50157"/>
    </source>
</evidence>
<feature type="transmembrane region" description="Helical" evidence="12">
    <location>
        <begin position="339"/>
        <end position="360"/>
    </location>
</feature>
<feature type="transmembrane region" description="Helical" evidence="12">
    <location>
        <begin position="205"/>
        <end position="225"/>
    </location>
</feature>
<feature type="transmembrane region" description="Helical" evidence="12">
    <location>
        <begin position="172"/>
        <end position="193"/>
    </location>
</feature>
<dbReference type="EMBL" id="KV907503">
    <property type="protein sequence ID" value="OOF93957.1"/>
    <property type="molecule type" value="Genomic_DNA"/>
</dbReference>
<dbReference type="Pfam" id="PF04082">
    <property type="entry name" value="Fungal_trans"/>
    <property type="match status" value="1"/>
</dbReference>
<dbReference type="AlphaFoldDB" id="A0A1R3RHK2"/>
<dbReference type="GO" id="GO:0006351">
    <property type="term" value="P:DNA-templated transcription"/>
    <property type="evidence" value="ECO:0007669"/>
    <property type="project" value="InterPro"/>
</dbReference>
<keyword evidence="5 12" id="KW-1133">Transmembrane helix</keyword>
<comment type="subcellular location">
    <subcellularLocation>
        <location evidence="1">Membrane</location>
        <topology evidence="1">Multi-pass membrane protein</topology>
    </subcellularLocation>
</comment>
<feature type="transmembrane region" description="Helical" evidence="12">
    <location>
        <begin position="366"/>
        <end position="387"/>
    </location>
</feature>
<evidence type="ECO:0008006" key="17">
    <source>
        <dbReference type="Google" id="ProtNLM"/>
    </source>
</evidence>
<evidence type="ECO:0000256" key="7">
    <source>
        <dbReference type="ARBA" id="ARBA00023136"/>
    </source>
</evidence>
<feature type="transmembrane region" description="Helical" evidence="12">
    <location>
        <begin position="82"/>
        <end position="104"/>
    </location>
</feature>
<evidence type="ECO:0000259" key="14">
    <source>
        <dbReference type="PROSITE" id="PS50850"/>
    </source>
</evidence>
<dbReference type="InterPro" id="IPR036236">
    <property type="entry name" value="Znf_C2H2_sf"/>
</dbReference>
<accession>A0A1R3RHK2</accession>
<evidence type="ECO:0000256" key="9">
    <source>
        <dbReference type="ARBA" id="ARBA00023242"/>
    </source>
</evidence>
<dbReference type="Proteomes" id="UP000188318">
    <property type="component" value="Unassembled WGS sequence"/>
</dbReference>
<dbReference type="Gene3D" id="1.20.1250.20">
    <property type="entry name" value="MFS general substrate transporter like domains"/>
    <property type="match status" value="2"/>
</dbReference>
<keyword evidence="7 12" id="KW-0472">Membrane</keyword>
<organism evidence="15 16">
    <name type="scientific">Aspergillus carbonarius (strain ITEM 5010)</name>
    <dbReference type="NCBI Taxonomy" id="602072"/>
    <lineage>
        <taxon>Eukaryota</taxon>
        <taxon>Fungi</taxon>
        <taxon>Dikarya</taxon>
        <taxon>Ascomycota</taxon>
        <taxon>Pezizomycotina</taxon>
        <taxon>Eurotiomycetes</taxon>
        <taxon>Eurotiomycetidae</taxon>
        <taxon>Eurotiales</taxon>
        <taxon>Aspergillaceae</taxon>
        <taxon>Aspergillus</taxon>
        <taxon>Aspergillus subgen. Circumdati</taxon>
    </lineage>
</organism>
<evidence type="ECO:0000256" key="5">
    <source>
        <dbReference type="ARBA" id="ARBA00022989"/>
    </source>
</evidence>
<gene>
    <name evidence="15" type="ORF">ASPCADRAFT_516917</name>
</gene>
<feature type="transmembrane region" description="Helical" evidence="12">
    <location>
        <begin position="111"/>
        <end position="130"/>
    </location>
</feature>
<protein>
    <recommendedName>
        <fullName evidence="17">C2H2-type domain-containing protein</fullName>
    </recommendedName>
</protein>
<keyword evidence="10" id="KW-0863">Zinc-finger</keyword>
<dbReference type="GO" id="GO:0003677">
    <property type="term" value="F:DNA binding"/>
    <property type="evidence" value="ECO:0007669"/>
    <property type="project" value="InterPro"/>
</dbReference>
<keyword evidence="10" id="KW-0479">Metal-binding</keyword>
<dbReference type="PROSITE" id="PS00028">
    <property type="entry name" value="ZINC_FINGER_C2H2_1"/>
    <property type="match status" value="1"/>
</dbReference>
<evidence type="ECO:0000256" key="12">
    <source>
        <dbReference type="SAM" id="Phobius"/>
    </source>
</evidence>
<feature type="transmembrane region" description="Helical" evidence="12">
    <location>
        <begin position="275"/>
        <end position="298"/>
    </location>
</feature>
<dbReference type="InterPro" id="IPR020846">
    <property type="entry name" value="MFS_dom"/>
</dbReference>
<keyword evidence="4 12" id="KW-0812">Transmembrane</keyword>
<feature type="domain" description="C2H2-type" evidence="13">
    <location>
        <begin position="470"/>
        <end position="499"/>
    </location>
</feature>
<feature type="domain" description="Major facilitator superfamily (MFS) profile" evidence="14">
    <location>
        <begin position="45"/>
        <end position="454"/>
    </location>
</feature>
<evidence type="ECO:0000256" key="2">
    <source>
        <dbReference type="ARBA" id="ARBA00008335"/>
    </source>
</evidence>
<dbReference type="PANTHER" id="PTHR43791:SF9">
    <property type="entry name" value="MAJOR FACILITATOR-TYPE TRANSPORTER HXNP"/>
    <property type="match status" value="1"/>
</dbReference>
<dbReference type="InterPro" id="IPR036259">
    <property type="entry name" value="MFS_trans_sf"/>
</dbReference>
<evidence type="ECO:0000256" key="8">
    <source>
        <dbReference type="ARBA" id="ARBA00023163"/>
    </source>
</evidence>
<comment type="similarity">
    <text evidence="2">Belongs to the major facilitator superfamily.</text>
</comment>
<keyword evidence="16" id="KW-1185">Reference proteome</keyword>
<evidence type="ECO:0000256" key="11">
    <source>
        <dbReference type="SAM" id="MobiDB-lite"/>
    </source>
</evidence>
<evidence type="ECO:0000256" key="1">
    <source>
        <dbReference type="ARBA" id="ARBA00004141"/>
    </source>
</evidence>
<keyword evidence="9" id="KW-0539">Nucleus</keyword>
<dbReference type="PROSITE" id="PS50157">
    <property type="entry name" value="ZINC_FINGER_C2H2_2"/>
    <property type="match status" value="1"/>
</dbReference>
<dbReference type="FunFam" id="1.20.1250.20:FF:000013">
    <property type="entry name" value="MFS general substrate transporter"/>
    <property type="match status" value="1"/>
</dbReference>
<feature type="compositionally biased region" description="Low complexity" evidence="11">
    <location>
        <begin position="548"/>
        <end position="571"/>
    </location>
</feature>
<feature type="transmembrane region" description="Helical" evidence="12">
    <location>
        <begin position="136"/>
        <end position="160"/>
    </location>
</feature>
<feature type="region of interest" description="Disordered" evidence="11">
    <location>
        <begin position="514"/>
        <end position="604"/>
    </location>
</feature>
<proteinExistence type="inferred from homology"/>
<evidence type="ECO:0000313" key="16">
    <source>
        <dbReference type="Proteomes" id="UP000188318"/>
    </source>
</evidence>
<keyword evidence="8" id="KW-0804">Transcription</keyword>
<dbReference type="Gene3D" id="3.30.160.60">
    <property type="entry name" value="Classic Zinc Finger"/>
    <property type="match status" value="1"/>
</dbReference>
<dbReference type="GO" id="GO:0008270">
    <property type="term" value="F:zinc ion binding"/>
    <property type="evidence" value="ECO:0007669"/>
    <property type="project" value="UniProtKB-KW"/>
</dbReference>
<keyword evidence="6" id="KW-0805">Transcription regulation</keyword>
<feature type="transmembrane region" description="Helical" evidence="12">
    <location>
        <begin position="310"/>
        <end position="327"/>
    </location>
</feature>
<keyword evidence="3" id="KW-0813">Transport</keyword>
<dbReference type="SUPFAM" id="SSF103473">
    <property type="entry name" value="MFS general substrate transporter"/>
    <property type="match status" value="1"/>
</dbReference>
<name>A0A1R3RHK2_ASPC5</name>
<dbReference type="PANTHER" id="PTHR43791">
    <property type="entry name" value="PERMEASE-RELATED"/>
    <property type="match status" value="1"/>
</dbReference>
<evidence type="ECO:0000256" key="10">
    <source>
        <dbReference type="PROSITE-ProRule" id="PRU00042"/>
    </source>
</evidence>
<dbReference type="FunFam" id="1.20.1250.20:FF:000188">
    <property type="entry name" value="MFS general substrate transporter"/>
    <property type="match status" value="1"/>
</dbReference>